<feature type="non-terminal residue" evidence="11">
    <location>
        <position position="644"/>
    </location>
</feature>
<keyword evidence="7" id="KW-0326">Glycosidase</keyword>
<feature type="chain" id="PRO_5045274815" description="beta-N-acetylhexosaminidase" evidence="8">
    <location>
        <begin position="23"/>
        <end position="644"/>
    </location>
</feature>
<evidence type="ECO:0000256" key="6">
    <source>
        <dbReference type="ARBA" id="ARBA00023180"/>
    </source>
</evidence>
<keyword evidence="4 8" id="KW-0732">Signal</keyword>
<gene>
    <name evidence="11" type="ORF">IPOD504_LOCUS17080</name>
</gene>
<evidence type="ECO:0000259" key="10">
    <source>
        <dbReference type="Pfam" id="PF14845"/>
    </source>
</evidence>
<dbReference type="InterPro" id="IPR015883">
    <property type="entry name" value="Glyco_hydro_20_cat"/>
</dbReference>
<dbReference type="PIRSF" id="PIRSF001093">
    <property type="entry name" value="B-hxosamndse_ab_euk"/>
    <property type="match status" value="1"/>
</dbReference>
<dbReference type="SUPFAM" id="SSF55545">
    <property type="entry name" value="beta-N-acetylhexosaminidase-like domain"/>
    <property type="match status" value="1"/>
</dbReference>
<evidence type="ECO:0000256" key="3">
    <source>
        <dbReference type="ARBA" id="ARBA00012663"/>
    </source>
</evidence>
<protein>
    <recommendedName>
        <fullName evidence="3">beta-N-acetylhexosaminidase</fullName>
        <ecNumber evidence="3">3.2.1.52</ecNumber>
    </recommendedName>
</protein>
<dbReference type="Pfam" id="PF00728">
    <property type="entry name" value="Glyco_hydro_20"/>
    <property type="match status" value="1"/>
</dbReference>
<reference evidence="11" key="1">
    <citation type="submission" date="2022-03" db="EMBL/GenBank/DDBJ databases">
        <authorList>
            <person name="Martin H S."/>
        </authorList>
    </citation>
    <scope>NUCLEOTIDE SEQUENCE</scope>
</reference>
<dbReference type="EC" id="3.2.1.52" evidence="3"/>
<dbReference type="InterPro" id="IPR017853">
    <property type="entry name" value="GH"/>
</dbReference>
<name>A0ABN8J4Z2_9NEOP</name>
<dbReference type="Gene3D" id="3.30.379.10">
    <property type="entry name" value="Chitobiase/beta-hexosaminidase domain 2-like"/>
    <property type="match status" value="1"/>
</dbReference>
<evidence type="ECO:0000256" key="4">
    <source>
        <dbReference type="ARBA" id="ARBA00022729"/>
    </source>
</evidence>
<dbReference type="CDD" id="cd06562">
    <property type="entry name" value="GH20_HexA_HexB-like"/>
    <property type="match status" value="1"/>
</dbReference>
<dbReference type="InterPro" id="IPR025705">
    <property type="entry name" value="Beta_hexosaminidase_sua/sub"/>
</dbReference>
<evidence type="ECO:0000256" key="2">
    <source>
        <dbReference type="ARBA" id="ARBA00006285"/>
    </source>
</evidence>
<dbReference type="Proteomes" id="UP000837857">
    <property type="component" value="Chromosome 9"/>
</dbReference>
<comment type="catalytic activity">
    <reaction evidence="1">
        <text>Hydrolysis of terminal non-reducing N-acetyl-D-hexosamine residues in N-acetyl-beta-D-hexosaminides.</text>
        <dbReference type="EC" id="3.2.1.52"/>
    </reaction>
</comment>
<evidence type="ECO:0000256" key="5">
    <source>
        <dbReference type="ARBA" id="ARBA00022801"/>
    </source>
</evidence>
<accession>A0ABN8J4Z2</accession>
<feature type="domain" description="Glycoside hydrolase family 20 catalytic" evidence="9">
    <location>
        <begin position="260"/>
        <end position="601"/>
    </location>
</feature>
<dbReference type="Gene3D" id="3.20.20.80">
    <property type="entry name" value="Glycosidases"/>
    <property type="match status" value="1"/>
</dbReference>
<evidence type="ECO:0000256" key="1">
    <source>
        <dbReference type="ARBA" id="ARBA00001231"/>
    </source>
</evidence>
<keyword evidence="12" id="KW-1185">Reference proteome</keyword>
<evidence type="ECO:0000259" key="9">
    <source>
        <dbReference type="Pfam" id="PF00728"/>
    </source>
</evidence>
<organism evidence="11 12">
    <name type="scientific">Iphiclides podalirius</name>
    <name type="common">scarce swallowtail</name>
    <dbReference type="NCBI Taxonomy" id="110791"/>
    <lineage>
        <taxon>Eukaryota</taxon>
        <taxon>Metazoa</taxon>
        <taxon>Ecdysozoa</taxon>
        <taxon>Arthropoda</taxon>
        <taxon>Hexapoda</taxon>
        <taxon>Insecta</taxon>
        <taxon>Pterygota</taxon>
        <taxon>Neoptera</taxon>
        <taxon>Endopterygota</taxon>
        <taxon>Lepidoptera</taxon>
        <taxon>Glossata</taxon>
        <taxon>Ditrysia</taxon>
        <taxon>Papilionoidea</taxon>
        <taxon>Papilionidae</taxon>
        <taxon>Papilioninae</taxon>
        <taxon>Iphiclides</taxon>
    </lineage>
</organism>
<dbReference type="EMBL" id="OW152821">
    <property type="protein sequence ID" value="CAH2075982.1"/>
    <property type="molecule type" value="Genomic_DNA"/>
</dbReference>
<evidence type="ECO:0000313" key="12">
    <source>
        <dbReference type="Proteomes" id="UP000837857"/>
    </source>
</evidence>
<feature type="signal peptide" evidence="8">
    <location>
        <begin position="1"/>
        <end position="22"/>
    </location>
</feature>
<dbReference type="Pfam" id="PF14845">
    <property type="entry name" value="Glycohydro_20b2"/>
    <property type="match status" value="1"/>
</dbReference>
<dbReference type="SUPFAM" id="SSF51445">
    <property type="entry name" value="(Trans)glycosidases"/>
    <property type="match status" value="1"/>
</dbReference>
<evidence type="ECO:0000313" key="11">
    <source>
        <dbReference type="EMBL" id="CAH2075982.1"/>
    </source>
</evidence>
<dbReference type="PRINTS" id="PR00738">
    <property type="entry name" value="GLHYDRLASE20"/>
</dbReference>
<feature type="domain" description="Beta-hexosaminidase eukaryotic type N-terminal" evidence="10">
    <location>
        <begin position="116"/>
        <end position="236"/>
    </location>
</feature>
<evidence type="ECO:0000256" key="8">
    <source>
        <dbReference type="SAM" id="SignalP"/>
    </source>
</evidence>
<dbReference type="InterPro" id="IPR029018">
    <property type="entry name" value="Hex-like_dom2"/>
</dbReference>
<keyword evidence="5" id="KW-0378">Hydrolase</keyword>
<proteinExistence type="inferred from homology"/>
<dbReference type="InterPro" id="IPR029019">
    <property type="entry name" value="HEX_eukaryotic_N"/>
</dbReference>
<evidence type="ECO:0000256" key="7">
    <source>
        <dbReference type="ARBA" id="ARBA00023295"/>
    </source>
</evidence>
<dbReference type="PANTHER" id="PTHR22600:SF26">
    <property type="entry name" value="BETA-N-ACETYLHEXOSAMINIDASE"/>
    <property type="match status" value="1"/>
</dbReference>
<sequence>MARRWHFLNVLCSLILVNSVNTEGERSAWKWGCDNGKCVKSLIDAHSREPALSLEAIRYRKHEQAISSVNTEGERSAWKWGCDNGKCVKSLIDAHSREPALSLEACKMFCNEYGLLWPRPTGEAQLGNFLSKINLNNIDLQIPNKGRTDSLMDEAGQRFRQIVSLSVPNGLKAKASGKALTVYLVNENPDVREFSLDMDESYTLSVSPSSADRLNATIVASTYFGLRHGLETLSQLIVYDDIRDHLLVVRDVNISDKPVYPYRGILLDTARNYITVDAIKSTIDAMAAVKLNTFHWHITDSQSFPFVSEREPRLSKLGAYTPNKVYTKEIIKEVVNYGLVRGVRVLPEFDAPAHVGEGWQDTNLTVCFKAEPWASYCVEPPCGQLNPAREELYDRLEHIYMDMADAFRPDMFHMGGDEVSERCWNSSEEIRQFMVQNRWELDKASYLKLWNYFQTKAQDRAYKAFGKRLPLVLWTSTLTDYTHVENFLNKDDYIIQVWTTGSDPQISNLLRRGYRLIMSNYDALYLDCGFGAWVGSGNNWCSPYIGWQKVYDNSPKAMAGPHSDLILGGEAALWTEQADSTTLDGRLWPRAAAMAERLWAEPSSDWHEAEHRMLNVRERLVRMGIKSESLEPEWCYQNEGYCYH</sequence>
<dbReference type="PANTHER" id="PTHR22600">
    <property type="entry name" value="BETA-HEXOSAMINIDASE"/>
    <property type="match status" value="1"/>
</dbReference>
<comment type="similarity">
    <text evidence="2">Belongs to the glycosyl hydrolase 20 family.</text>
</comment>
<keyword evidence="6" id="KW-0325">Glycoprotein</keyword>